<keyword evidence="4" id="KW-1185">Reference proteome</keyword>
<organism evidence="3 4">
    <name type="scientific">Amblyomma americanum</name>
    <name type="common">Lone star tick</name>
    <dbReference type="NCBI Taxonomy" id="6943"/>
    <lineage>
        <taxon>Eukaryota</taxon>
        <taxon>Metazoa</taxon>
        <taxon>Ecdysozoa</taxon>
        <taxon>Arthropoda</taxon>
        <taxon>Chelicerata</taxon>
        <taxon>Arachnida</taxon>
        <taxon>Acari</taxon>
        <taxon>Parasitiformes</taxon>
        <taxon>Ixodida</taxon>
        <taxon>Ixodoidea</taxon>
        <taxon>Ixodidae</taxon>
        <taxon>Amblyomminae</taxon>
        <taxon>Amblyomma</taxon>
    </lineage>
</organism>
<dbReference type="InterPro" id="IPR024079">
    <property type="entry name" value="MetalloPept_cat_dom_sf"/>
</dbReference>
<sequence length="83" mass="9308">IAKPDFICKYMRVAIVQDIPHTYSGLRTLAHELAHLLGAKHDGENPAKTCLETSGYLMGTEKNTANKYILSNCTMEQIQAHYK</sequence>
<evidence type="ECO:0000256" key="1">
    <source>
        <dbReference type="PROSITE-ProRule" id="PRU00276"/>
    </source>
</evidence>
<dbReference type="Proteomes" id="UP001321473">
    <property type="component" value="Unassembled WGS sequence"/>
</dbReference>
<dbReference type="GO" id="GO:0046872">
    <property type="term" value="F:metal ion binding"/>
    <property type="evidence" value="ECO:0007669"/>
    <property type="project" value="UniProtKB-KW"/>
</dbReference>
<comment type="caution">
    <text evidence="1">Lacks conserved residue(s) required for the propagation of feature annotation.</text>
</comment>
<reference evidence="3 4" key="1">
    <citation type="journal article" date="2023" name="Arcadia Sci">
        <title>De novo assembly of a long-read Amblyomma americanum tick genome.</title>
        <authorList>
            <person name="Chou S."/>
            <person name="Poskanzer K.E."/>
            <person name="Rollins M."/>
            <person name="Thuy-Boun P.S."/>
        </authorList>
    </citation>
    <scope>NUCLEOTIDE SEQUENCE [LARGE SCALE GENOMIC DNA]</scope>
    <source>
        <strain evidence="3">F_SG_1</strain>
        <tissue evidence="3">Salivary glands</tissue>
    </source>
</reference>
<accession>A0AAQ4DQH8</accession>
<feature type="domain" description="Peptidase M12B" evidence="2">
    <location>
        <begin position="1"/>
        <end position="83"/>
    </location>
</feature>
<dbReference type="InterPro" id="IPR001590">
    <property type="entry name" value="Peptidase_M12B"/>
</dbReference>
<proteinExistence type="predicted"/>
<keyword evidence="1" id="KW-0479">Metal-binding</keyword>
<dbReference type="AlphaFoldDB" id="A0AAQ4DQH8"/>
<feature type="non-terminal residue" evidence="3">
    <location>
        <position position="1"/>
    </location>
</feature>
<evidence type="ECO:0000259" key="2">
    <source>
        <dbReference type="PROSITE" id="PS50215"/>
    </source>
</evidence>
<name>A0AAQ4DQH8_AMBAM</name>
<feature type="active site" evidence="1">
    <location>
        <position position="32"/>
    </location>
</feature>
<feature type="binding site" evidence="1">
    <location>
        <position position="31"/>
    </location>
    <ligand>
        <name>Zn(2+)</name>
        <dbReference type="ChEBI" id="CHEBI:29105"/>
        <note>catalytic</note>
    </ligand>
</feature>
<protein>
    <recommendedName>
        <fullName evidence="2">Peptidase M12B domain-containing protein</fullName>
    </recommendedName>
</protein>
<dbReference type="GO" id="GO:0006508">
    <property type="term" value="P:proteolysis"/>
    <property type="evidence" value="ECO:0007669"/>
    <property type="project" value="InterPro"/>
</dbReference>
<dbReference type="Gene3D" id="3.40.390.10">
    <property type="entry name" value="Collagenase (Catalytic Domain)"/>
    <property type="match status" value="1"/>
</dbReference>
<comment type="caution">
    <text evidence="3">The sequence shown here is derived from an EMBL/GenBank/DDBJ whole genome shotgun (WGS) entry which is preliminary data.</text>
</comment>
<dbReference type="EMBL" id="JARKHS020028082">
    <property type="protein sequence ID" value="KAK8764718.1"/>
    <property type="molecule type" value="Genomic_DNA"/>
</dbReference>
<gene>
    <name evidence="3" type="ORF">V5799_032675</name>
</gene>
<feature type="binding site" evidence="1">
    <location>
        <position position="35"/>
    </location>
    <ligand>
        <name>Zn(2+)</name>
        <dbReference type="ChEBI" id="CHEBI:29105"/>
        <note>catalytic</note>
    </ligand>
</feature>
<keyword evidence="1" id="KW-0862">Zinc</keyword>
<dbReference type="SUPFAM" id="SSF55486">
    <property type="entry name" value="Metalloproteases ('zincins'), catalytic domain"/>
    <property type="match status" value="1"/>
</dbReference>
<evidence type="ECO:0000313" key="3">
    <source>
        <dbReference type="EMBL" id="KAK8764718.1"/>
    </source>
</evidence>
<evidence type="ECO:0000313" key="4">
    <source>
        <dbReference type="Proteomes" id="UP001321473"/>
    </source>
</evidence>
<feature type="binding site" evidence="1">
    <location>
        <position position="41"/>
    </location>
    <ligand>
        <name>Zn(2+)</name>
        <dbReference type="ChEBI" id="CHEBI:29105"/>
        <note>catalytic</note>
    </ligand>
</feature>
<dbReference type="PROSITE" id="PS50215">
    <property type="entry name" value="ADAM_MEPRO"/>
    <property type="match status" value="1"/>
</dbReference>
<dbReference type="Pfam" id="PF13688">
    <property type="entry name" value="Reprolysin_5"/>
    <property type="match status" value="1"/>
</dbReference>
<dbReference type="GO" id="GO:0004222">
    <property type="term" value="F:metalloendopeptidase activity"/>
    <property type="evidence" value="ECO:0007669"/>
    <property type="project" value="InterPro"/>
</dbReference>